<accession>A0AAV4NIQ7</accession>
<organism evidence="1 2">
    <name type="scientific">Caerostris darwini</name>
    <dbReference type="NCBI Taxonomy" id="1538125"/>
    <lineage>
        <taxon>Eukaryota</taxon>
        <taxon>Metazoa</taxon>
        <taxon>Ecdysozoa</taxon>
        <taxon>Arthropoda</taxon>
        <taxon>Chelicerata</taxon>
        <taxon>Arachnida</taxon>
        <taxon>Araneae</taxon>
        <taxon>Araneomorphae</taxon>
        <taxon>Entelegynae</taxon>
        <taxon>Araneoidea</taxon>
        <taxon>Araneidae</taxon>
        <taxon>Caerostris</taxon>
    </lineage>
</organism>
<evidence type="ECO:0000313" key="1">
    <source>
        <dbReference type="EMBL" id="GIX84180.1"/>
    </source>
</evidence>
<dbReference type="Proteomes" id="UP001054837">
    <property type="component" value="Unassembled WGS sequence"/>
</dbReference>
<comment type="caution">
    <text evidence="1">The sequence shown here is derived from an EMBL/GenBank/DDBJ whole genome shotgun (WGS) entry which is preliminary data.</text>
</comment>
<dbReference type="AlphaFoldDB" id="A0AAV4NIQ7"/>
<reference evidence="1 2" key="1">
    <citation type="submission" date="2021-06" db="EMBL/GenBank/DDBJ databases">
        <title>Caerostris darwini draft genome.</title>
        <authorList>
            <person name="Kono N."/>
            <person name="Arakawa K."/>
        </authorList>
    </citation>
    <scope>NUCLEOTIDE SEQUENCE [LARGE SCALE GENOMIC DNA]</scope>
</reference>
<name>A0AAV4NIQ7_9ARAC</name>
<dbReference type="EMBL" id="BPLQ01001708">
    <property type="protein sequence ID" value="GIX84180.1"/>
    <property type="molecule type" value="Genomic_DNA"/>
</dbReference>
<gene>
    <name evidence="1" type="ORF">CDAR_368921</name>
</gene>
<evidence type="ECO:0000313" key="2">
    <source>
        <dbReference type="Proteomes" id="UP001054837"/>
    </source>
</evidence>
<protein>
    <submittedName>
        <fullName evidence="1">Uncharacterized protein</fullName>
    </submittedName>
</protein>
<keyword evidence="2" id="KW-1185">Reference proteome</keyword>
<proteinExistence type="predicted"/>
<sequence length="86" mass="9655">MTNNPEEVSGAASIQNITLYKKRTNCNVGDNPAQVTQTPICYCQTSKKNKRTQAHKKNCKNMIFWKANTLLGAMLPVMPEKQQPCL</sequence>